<dbReference type="Gene3D" id="3.40.50.300">
    <property type="entry name" value="P-loop containing nucleotide triphosphate hydrolases"/>
    <property type="match status" value="1"/>
</dbReference>
<dbReference type="EMBL" id="JXJQ01000022">
    <property type="protein sequence ID" value="KJY59489.1"/>
    <property type="molecule type" value="Genomic_DNA"/>
</dbReference>
<keyword evidence="7" id="KW-0175">Coiled coil</keyword>
<dbReference type="CDD" id="cd01127">
    <property type="entry name" value="TrwB_TraG_TraD_VirD4"/>
    <property type="match status" value="1"/>
</dbReference>
<evidence type="ECO:0000313" key="11">
    <source>
        <dbReference type="Proteomes" id="UP000033558"/>
    </source>
</evidence>
<keyword evidence="5 8" id="KW-1133">Transmembrane helix</keyword>
<keyword evidence="3" id="KW-1003">Cell membrane</keyword>
<dbReference type="InterPro" id="IPR032689">
    <property type="entry name" value="TraG-D_C"/>
</dbReference>
<evidence type="ECO:0000256" key="7">
    <source>
        <dbReference type="SAM" id="Coils"/>
    </source>
</evidence>
<sequence length="1455" mass="167868">MKKIWGKQSEDKTLNEKGYNIFHLGYNASHLVLIFGTILAYMCATLVCNLVQVLIVILLDPNVGVLSSNHKSFIDFVKNNILCINSLIINAQTLSHLQFGSVNFFIRHGKLISQFLHVIFFIVAEIPVFQYFMKLYTKSRNLNNNEYGSDRIATSKEIKNETYKIPDRYFEFHNSPNPIIMHEFNWKGKLNKTIKTQTQNIQNLLNIKYSEIQRFEFIAKIILFTLIIGLLLGTLIDLNKPYTLIPWFSPLRFLHFLWSVIIDLFILFKLLFRLLKVLQREIFAAPLYLSTPLVLSEIFGVGYILFKLFPVIRQKIKHSMLIEYVKQKKKSSTKEFEEPQASIISTESNSSYLNEIKGREKKYLGEASIGHTMQAIYAHPLLSAKLVGLEMLKKSIPIEQGITGYYYLSLQMQNVLLYGITRSGKGQMIINVQNDINSRAENKFKPNMIVNDSKNELSAGTYLTLRKRGYNVLILNIQNTMHSMSYNPLQLVIEYAKIGDISRASRECSQLSYTIYDPDSQGKNKYFYTSAASLFDAIVFSLLAYANGQYYADLHPELAINTTDQDKLYANHDAWNRITITNVLQSTLQLGGEDATKDTTKEASNRLIIYFQHLEAKLQELRNKYAKDSTKLDYIEQNQLAILNQATQKFQQSKMAGKETSGNIYSTFIEKLRIYQEPEVAKMTSMNSINLELLGFDHIISVQFNRAFKVQYLTTEIHLSQMNKPNLMNPEIFEKSNIQLSEIGMAKIPIEKSIPQENFFIVFKIHDERSFQTYKWIIQCKKSYYTAEEVQHLKSDYHKAPIVSEMDVTSDGKVIDHFSHKPVLKKIDTEIIKQPNPTEFSEENIGEIKELNSLAYKNKDNNYPELLIQDQFNFLYDERPTALFLITPEQNKELNQLATFIINQCFNVLSDLASSYTKKRHIQRPLQFILDELGQLPPIPDLDQKLSIGLSRWISFLIVFQDKEQLHSIYGDAKAKIIIANCGMTDYILSKSEETLKEISNGFGERTVTVTTKNHDPTKISSTNYNDNEISQKVMPTSRLRHFLPGEIAILRTTDRAKLSGASTEPLPVFDSGKFILPYSWWFLSASFADNISLNSIPVLTPHKYFNIEDNSIPFERIYEQLEKNNPMDDTLTTKIASRILQEITNSNLDPIYIEIFQTKLNSIFNEYTKDESINIIEPLLELEKQVKSYEPIEKLDHILQVESLISDVLRENDFGQNLQIFQIDKSEKFKPIAHLMAFIENKTTQVLQEKNDAEDQREFEKDNLTATIINDLQSQDSIDKDEVKKYNAIIVLNTLFINYFTNSKILSQTVDDWVLTEKGKALFQNDLYNKIKANLDDLKIKNTSPNQISYSQALLYIFKPFQYYFNLSNDESKDVEFDSQFKNSIGIIVLNRIFNKELINSLIRGQNANVCSYLLVMLNLIDKILNPVLKQQQDYGSDSLESLITKLSLFSSEL</sequence>
<accession>A0A0F4LMJ2</accession>
<feature type="transmembrane region" description="Helical" evidence="8">
    <location>
        <begin position="287"/>
        <end position="306"/>
    </location>
</feature>
<keyword evidence="6 8" id="KW-0472">Membrane</keyword>
<organism evidence="10 11">
    <name type="scientific">Bombilactobacillus mellifer</name>
    <dbReference type="NCBI Taxonomy" id="1218492"/>
    <lineage>
        <taxon>Bacteria</taxon>
        <taxon>Bacillati</taxon>
        <taxon>Bacillota</taxon>
        <taxon>Bacilli</taxon>
        <taxon>Lactobacillales</taxon>
        <taxon>Lactobacillaceae</taxon>
        <taxon>Bombilactobacillus</taxon>
    </lineage>
</organism>
<gene>
    <name evidence="10" type="ORF">JG30_12620</name>
</gene>
<dbReference type="InterPro" id="IPR027417">
    <property type="entry name" value="P-loop_NTPase"/>
</dbReference>
<feature type="domain" description="TraD/TraG TraM recognition site" evidence="9">
    <location>
        <begin position="925"/>
        <end position="1042"/>
    </location>
</feature>
<evidence type="ECO:0000256" key="4">
    <source>
        <dbReference type="ARBA" id="ARBA00022692"/>
    </source>
</evidence>
<proteinExistence type="inferred from homology"/>
<evidence type="ECO:0000256" key="1">
    <source>
        <dbReference type="ARBA" id="ARBA00004651"/>
    </source>
</evidence>
<dbReference type="HOGENOM" id="CLU_251046_0_0_9"/>
<keyword evidence="11" id="KW-1185">Reference proteome</keyword>
<dbReference type="Pfam" id="PF12696">
    <property type="entry name" value="TraG-D_C"/>
    <property type="match status" value="1"/>
</dbReference>
<evidence type="ECO:0000259" key="9">
    <source>
        <dbReference type="Pfam" id="PF12696"/>
    </source>
</evidence>
<keyword evidence="4 8" id="KW-0812">Transmembrane</keyword>
<evidence type="ECO:0000256" key="6">
    <source>
        <dbReference type="ARBA" id="ARBA00023136"/>
    </source>
</evidence>
<dbReference type="SUPFAM" id="SSF52540">
    <property type="entry name" value="P-loop containing nucleoside triphosphate hydrolases"/>
    <property type="match status" value="1"/>
</dbReference>
<reference evidence="10 11" key="1">
    <citation type="submission" date="2015-01" db="EMBL/GenBank/DDBJ databases">
        <title>Comparative genomics of the lactic acid bacteria isolated from the honey bee gut.</title>
        <authorList>
            <person name="Ellegaard K.M."/>
            <person name="Tamarit D."/>
            <person name="Javelind E."/>
            <person name="Olofsson T."/>
            <person name="Andersson S.G."/>
            <person name="Vasquez A."/>
        </authorList>
    </citation>
    <scope>NUCLEOTIDE SEQUENCE [LARGE SCALE GENOMIC DNA]</scope>
    <source>
        <strain evidence="10 11">Bin4</strain>
        <plasmid evidence="10">pBin4p1</plasmid>
    </source>
</reference>
<dbReference type="Pfam" id="PF02534">
    <property type="entry name" value="T4SS-DNA_transf"/>
    <property type="match status" value="1"/>
</dbReference>
<feature type="coiled-coil region" evidence="7">
    <location>
        <begin position="611"/>
        <end position="638"/>
    </location>
</feature>
<dbReference type="PANTHER" id="PTHR37937">
    <property type="entry name" value="CONJUGATIVE TRANSFER: DNA TRANSPORT"/>
    <property type="match status" value="1"/>
</dbReference>
<keyword evidence="10" id="KW-0614">Plasmid</keyword>
<comment type="caution">
    <text evidence="10">The sequence shown here is derived from an EMBL/GenBank/DDBJ whole genome shotgun (WGS) entry which is preliminary data.</text>
</comment>
<comment type="similarity">
    <text evidence="2">Belongs to the VirD4/TraG family.</text>
</comment>
<feature type="transmembrane region" description="Helical" evidence="8">
    <location>
        <begin position="111"/>
        <end position="132"/>
    </location>
</feature>
<dbReference type="PATRIC" id="fig|1218492.5.peg.57"/>
<comment type="subcellular location">
    <subcellularLocation>
        <location evidence="1">Cell membrane</location>
        <topology evidence="1">Multi-pass membrane protein</topology>
    </subcellularLocation>
</comment>
<evidence type="ECO:0000256" key="5">
    <source>
        <dbReference type="ARBA" id="ARBA00022989"/>
    </source>
</evidence>
<evidence type="ECO:0000313" key="10">
    <source>
        <dbReference type="EMBL" id="KJY59489.1"/>
    </source>
</evidence>
<dbReference type="InterPro" id="IPR003688">
    <property type="entry name" value="TraG/VirD4"/>
</dbReference>
<name>A0A0F4LMJ2_9LACO</name>
<protein>
    <recommendedName>
        <fullName evidence="9">TraD/TraG TraM recognition site domain-containing protein</fullName>
    </recommendedName>
</protein>
<evidence type="ECO:0000256" key="2">
    <source>
        <dbReference type="ARBA" id="ARBA00008806"/>
    </source>
</evidence>
<feature type="transmembrane region" description="Helical" evidence="8">
    <location>
        <begin position="217"/>
        <end position="236"/>
    </location>
</feature>
<dbReference type="RefSeq" id="WP_046318083.1">
    <property type="nucleotide sequence ID" value="NZ_JBHSZT010000002.1"/>
</dbReference>
<dbReference type="InterPro" id="IPR051539">
    <property type="entry name" value="T4SS-coupling_protein"/>
</dbReference>
<evidence type="ECO:0000256" key="3">
    <source>
        <dbReference type="ARBA" id="ARBA00022475"/>
    </source>
</evidence>
<dbReference type="PANTHER" id="PTHR37937:SF1">
    <property type="entry name" value="CONJUGATIVE TRANSFER: DNA TRANSPORT"/>
    <property type="match status" value="1"/>
</dbReference>
<dbReference type="OrthoDB" id="9766496at2"/>
<dbReference type="Proteomes" id="UP000033558">
    <property type="component" value="Plasmid pBin4p1"/>
</dbReference>
<dbReference type="GO" id="GO:0005886">
    <property type="term" value="C:plasma membrane"/>
    <property type="evidence" value="ECO:0007669"/>
    <property type="project" value="UniProtKB-SubCell"/>
</dbReference>
<evidence type="ECO:0000256" key="8">
    <source>
        <dbReference type="SAM" id="Phobius"/>
    </source>
</evidence>
<geneLocation type="plasmid" evidence="10">
    <name>pBin4p1</name>
</geneLocation>
<feature type="transmembrane region" description="Helical" evidence="8">
    <location>
        <begin position="31"/>
        <end position="59"/>
    </location>
</feature>
<feature type="transmembrane region" description="Helical" evidence="8">
    <location>
        <begin position="256"/>
        <end position="275"/>
    </location>
</feature>